<proteinExistence type="predicted"/>
<dbReference type="RefSeq" id="WP_052502403.1">
    <property type="nucleotide sequence ID" value="NZ_CEEW01000006.1"/>
</dbReference>
<dbReference type="AlphaFoldDB" id="A0A0Z8C941"/>
<accession>A0A0Z8C941</accession>
<evidence type="ECO:0000313" key="2">
    <source>
        <dbReference type="Proteomes" id="UP000073434"/>
    </source>
</evidence>
<organism evidence="1 2">
    <name type="scientific">Streptococcus suis</name>
    <dbReference type="NCBI Taxonomy" id="1307"/>
    <lineage>
        <taxon>Bacteria</taxon>
        <taxon>Bacillati</taxon>
        <taxon>Bacillota</taxon>
        <taxon>Bacilli</taxon>
        <taxon>Lactobacillales</taxon>
        <taxon>Streptococcaceae</taxon>
        <taxon>Streptococcus</taxon>
    </lineage>
</organism>
<sequence>MKRQSVRVELFPLKKEEILAYLDDKGILVNDYFKTYLAHPAYQEVVEKQKCLVEIVSLADMGFDREATAPQIGARAVEMGYQLPPAPLGVYLRLTLLEQEVSQDTVLSQGKSPDGAICLLSPQLEKEFTFPRSVYLRKIDQDLWLRAARFDDEYAFPLTTLFAFVTKNANESAVGSEP</sequence>
<reference evidence="1 2" key="1">
    <citation type="submission" date="2016-02" db="EMBL/GenBank/DDBJ databases">
        <authorList>
            <consortium name="Pathogen Informatics"/>
        </authorList>
    </citation>
    <scope>NUCLEOTIDE SEQUENCE [LARGE SCALE GENOMIC DNA]</scope>
    <source>
        <strain evidence="1 2">LSS23</strain>
    </source>
</reference>
<gene>
    <name evidence="1" type="ORF">ERS132385_00259</name>
</gene>
<dbReference type="EMBL" id="FIFW01000002">
    <property type="protein sequence ID" value="CYU20606.1"/>
    <property type="molecule type" value="Genomic_DNA"/>
</dbReference>
<dbReference type="Proteomes" id="UP000073434">
    <property type="component" value="Unassembled WGS sequence"/>
</dbReference>
<name>A0A0Z8C941_STRSU</name>
<evidence type="ECO:0000313" key="1">
    <source>
        <dbReference type="EMBL" id="CYU20606.1"/>
    </source>
</evidence>
<protein>
    <submittedName>
        <fullName evidence="1">Uncharacterized protein</fullName>
    </submittedName>
</protein>